<evidence type="ECO:0000259" key="3">
    <source>
        <dbReference type="Pfam" id="PF22422"/>
    </source>
</evidence>
<sequence>MGAHESTRRAEPGSERRPRSDAGTGERSPSERQERKKKVLTQGTSSMAQSIADAIVLKQGGVFLVTEQGGSIPLQGEHGFGLYYHDCRFLNGYTVELDDARPEVLASTAEADHAGVFRLANPRILMREGHIMSEHDVGLRWERVIDGDATAVYENITVHNYARSAVDLEVKLTFRAEFEDVYAVRGLMPEALGKVCAPTANDEALRFSYDGADGLQRAVTIRWGCRPDAIDGTSALFRVRLPPGHSQAVSLVISLSESSGAAPAHRHAPAPSCSGADVAAAKRRGEEHLAAQAQERAHVETDSLLVNRVLARSFTDLLLLRTPLDHDTFFAAGVPWYTALFGRDSLITALEVLPYQRTVAVDTLRLLARFQARERDPWRDEQPGKILHELRVGELARVGEIPQTPYYGSVDTTALFLILISRHAAWTGRLDVFHELRENVDAALGWLSSPEAHPEINGYLAYDSTSKSGLVNQGWKDSGDAIVNEEGQIAEPPIALVEVQAYVYLAKSGLADLFERAGEAETAARLRREAADLKERFERDFWLPERGVYALALVDGGRRAAVCSSNAGHALWAGIADPSRARTCAERLLSESMYSGWGIRTLAADEKAYNPMSYHRGTVWPHDNALIVAGLRRYGLDNEARTVFGGIVRAAMNYRMYRLPELFCGFPRGEHGAPVRYPVACHPQAWAAGAVPYMLASLLGLEPEGFERRLRVVRPVLPRLVRRATLRGLAVADGRVDLEFRRKRGDAVEVDVLRVEGDVDVVVEER</sequence>
<gene>
    <name evidence="4" type="ORF">POL72_38255</name>
</gene>
<evidence type="ECO:0000256" key="1">
    <source>
        <dbReference type="SAM" id="MobiDB-lite"/>
    </source>
</evidence>
<keyword evidence="5" id="KW-1185">Reference proteome</keyword>
<evidence type="ECO:0000313" key="5">
    <source>
        <dbReference type="Proteomes" id="UP001217485"/>
    </source>
</evidence>
<organism evidence="4 5">
    <name type="scientific">Sorangium atrum</name>
    <dbReference type="NCBI Taxonomy" id="2995308"/>
    <lineage>
        <taxon>Bacteria</taxon>
        <taxon>Pseudomonadati</taxon>
        <taxon>Myxococcota</taxon>
        <taxon>Polyangia</taxon>
        <taxon>Polyangiales</taxon>
        <taxon>Polyangiaceae</taxon>
        <taxon>Sorangium</taxon>
    </lineage>
</organism>
<protein>
    <submittedName>
        <fullName evidence="4">Glycogen debranching N-terminal domain-containing protein</fullName>
    </submittedName>
</protein>
<dbReference type="SUPFAM" id="SSF48208">
    <property type="entry name" value="Six-hairpin glycosidases"/>
    <property type="match status" value="1"/>
</dbReference>
<comment type="caution">
    <text evidence="4">The sequence shown here is derived from an EMBL/GenBank/DDBJ whole genome shotgun (WGS) entry which is preliminary data.</text>
</comment>
<dbReference type="Gene3D" id="1.50.10.10">
    <property type="match status" value="1"/>
</dbReference>
<dbReference type="Pfam" id="PF22422">
    <property type="entry name" value="MGH1-like_GH"/>
    <property type="match status" value="1"/>
</dbReference>
<feature type="domain" description="Mannosylglycerate hydrolase MGH1-like glycoside hydrolase" evidence="3">
    <location>
        <begin position="453"/>
        <end position="650"/>
    </location>
</feature>
<proteinExistence type="predicted"/>
<name>A0ABT5CB26_9BACT</name>
<dbReference type="InterPro" id="IPR012341">
    <property type="entry name" value="6hp_glycosidase-like_sf"/>
</dbReference>
<dbReference type="InterPro" id="IPR054491">
    <property type="entry name" value="MGH1-like_GH"/>
</dbReference>
<dbReference type="Pfam" id="PF14742">
    <property type="entry name" value="GDE_N_bis"/>
    <property type="match status" value="1"/>
</dbReference>
<accession>A0ABT5CB26</accession>
<feature type="region of interest" description="Disordered" evidence="1">
    <location>
        <begin position="1"/>
        <end position="45"/>
    </location>
</feature>
<dbReference type="InterPro" id="IPR008928">
    <property type="entry name" value="6-hairpin_glycosidase_sf"/>
</dbReference>
<evidence type="ECO:0000259" key="2">
    <source>
        <dbReference type="Pfam" id="PF14742"/>
    </source>
</evidence>
<dbReference type="InterPro" id="IPR032856">
    <property type="entry name" value="GDE_N_bis"/>
</dbReference>
<feature type="compositionally biased region" description="Basic and acidic residues" evidence="1">
    <location>
        <begin position="1"/>
        <end position="20"/>
    </location>
</feature>
<evidence type="ECO:0000313" key="4">
    <source>
        <dbReference type="EMBL" id="MDC0683634.1"/>
    </source>
</evidence>
<dbReference type="EMBL" id="JAQNDK010000004">
    <property type="protein sequence ID" value="MDC0683634.1"/>
    <property type="molecule type" value="Genomic_DNA"/>
</dbReference>
<dbReference type="RefSeq" id="WP_272101768.1">
    <property type="nucleotide sequence ID" value="NZ_JAQNDK010000004.1"/>
</dbReference>
<dbReference type="Proteomes" id="UP001217485">
    <property type="component" value="Unassembled WGS sequence"/>
</dbReference>
<reference evidence="4 5" key="1">
    <citation type="submission" date="2023-01" db="EMBL/GenBank/DDBJ databases">
        <title>Minimal conservation of predation-associated metabolite biosynthetic gene clusters underscores biosynthetic potential of Myxococcota including descriptions for ten novel species: Archangium lansinium sp. nov., Myxococcus landrumus sp. nov., Nannocystis bai.</title>
        <authorList>
            <person name="Ahearne A."/>
            <person name="Stevens C."/>
            <person name="Dowd S."/>
        </authorList>
    </citation>
    <scope>NUCLEOTIDE SEQUENCE [LARGE SCALE GENOMIC DNA]</scope>
    <source>
        <strain evidence="4 5">WIWO2</strain>
    </source>
</reference>
<feature type="domain" description="Putative glycogen debranching enzyme N-terminal" evidence="2">
    <location>
        <begin position="57"/>
        <end position="251"/>
    </location>
</feature>